<dbReference type="InterPro" id="IPR043147">
    <property type="entry name" value="Penicillin_amidase_A-knob"/>
</dbReference>
<reference evidence="6" key="1">
    <citation type="journal article" date="2019" name="Int. J. Syst. Evol. Microbiol.">
        <title>The Global Catalogue of Microorganisms (GCM) 10K type strain sequencing project: providing services to taxonomists for standard genome sequencing and annotation.</title>
        <authorList>
            <consortium name="The Broad Institute Genomics Platform"/>
            <consortium name="The Broad Institute Genome Sequencing Center for Infectious Disease"/>
            <person name="Wu L."/>
            <person name="Ma J."/>
        </authorList>
    </citation>
    <scope>NUCLEOTIDE SEQUENCE [LARGE SCALE GENOMIC DNA]</scope>
    <source>
        <strain evidence="6">CCUG 56029</strain>
    </source>
</reference>
<dbReference type="Proteomes" id="UP001597213">
    <property type="component" value="Unassembled WGS sequence"/>
</dbReference>
<dbReference type="EMBL" id="JBHUEN010000034">
    <property type="protein sequence ID" value="MFD1882489.1"/>
    <property type="molecule type" value="Genomic_DNA"/>
</dbReference>
<proteinExistence type="inferred from homology"/>
<evidence type="ECO:0000313" key="5">
    <source>
        <dbReference type="EMBL" id="MFD1882489.1"/>
    </source>
</evidence>
<evidence type="ECO:0000256" key="3">
    <source>
        <dbReference type="ARBA" id="ARBA00023145"/>
    </source>
</evidence>
<accession>A0ABW4R8C4</accession>
<keyword evidence="4" id="KW-0812">Transmembrane</keyword>
<dbReference type="Gene3D" id="1.10.439.10">
    <property type="entry name" value="Penicillin Amidohydrolase, domain 1"/>
    <property type="match status" value="1"/>
</dbReference>
<protein>
    <submittedName>
        <fullName evidence="5">Penicillin acylase family protein</fullName>
    </submittedName>
</protein>
<dbReference type="InterPro" id="IPR002692">
    <property type="entry name" value="S45"/>
</dbReference>
<evidence type="ECO:0000256" key="1">
    <source>
        <dbReference type="ARBA" id="ARBA00006586"/>
    </source>
</evidence>
<organism evidence="5 6">
    <name type="scientific">Paracoccus pacificus</name>
    <dbReference type="NCBI Taxonomy" id="1463598"/>
    <lineage>
        <taxon>Bacteria</taxon>
        <taxon>Pseudomonadati</taxon>
        <taxon>Pseudomonadota</taxon>
        <taxon>Alphaproteobacteria</taxon>
        <taxon>Rhodobacterales</taxon>
        <taxon>Paracoccaceae</taxon>
        <taxon>Paracoccus</taxon>
    </lineage>
</organism>
<dbReference type="PIRSF" id="PIRSF001227">
    <property type="entry name" value="Pen_acylase"/>
    <property type="match status" value="1"/>
</dbReference>
<gene>
    <name evidence="5" type="ORF">ACFSCT_12265</name>
</gene>
<dbReference type="SUPFAM" id="SSF56235">
    <property type="entry name" value="N-terminal nucleophile aminohydrolases (Ntn hydrolases)"/>
    <property type="match status" value="1"/>
</dbReference>
<comment type="caution">
    <text evidence="5">The sequence shown here is derived from an EMBL/GenBank/DDBJ whole genome shotgun (WGS) entry which is preliminary data.</text>
</comment>
<dbReference type="InterPro" id="IPR029055">
    <property type="entry name" value="Ntn_hydrolases_N"/>
</dbReference>
<dbReference type="PANTHER" id="PTHR34218">
    <property type="entry name" value="PEPTIDASE S45 PENICILLIN AMIDASE"/>
    <property type="match status" value="1"/>
</dbReference>
<dbReference type="Pfam" id="PF01804">
    <property type="entry name" value="Penicil_amidase"/>
    <property type="match status" value="1"/>
</dbReference>
<evidence type="ECO:0000256" key="4">
    <source>
        <dbReference type="SAM" id="Phobius"/>
    </source>
</evidence>
<dbReference type="InterPro" id="IPR023343">
    <property type="entry name" value="Penicillin_amidase_dom1"/>
</dbReference>
<keyword evidence="4" id="KW-1133">Transmembrane helix</keyword>
<dbReference type="PANTHER" id="PTHR34218:SF4">
    <property type="entry name" value="ACYL-HOMOSERINE LACTONE ACYLASE QUIP"/>
    <property type="match status" value="1"/>
</dbReference>
<evidence type="ECO:0000256" key="2">
    <source>
        <dbReference type="ARBA" id="ARBA00022801"/>
    </source>
</evidence>
<evidence type="ECO:0000313" key="6">
    <source>
        <dbReference type="Proteomes" id="UP001597213"/>
    </source>
</evidence>
<keyword evidence="2" id="KW-0378">Hydrolase</keyword>
<dbReference type="InterPro" id="IPR014395">
    <property type="entry name" value="Pen/GL7ACA/AHL_acylase"/>
</dbReference>
<keyword evidence="6" id="KW-1185">Reference proteome</keyword>
<dbReference type="RefSeq" id="WP_379143144.1">
    <property type="nucleotide sequence ID" value="NZ_JBHUEN010000034.1"/>
</dbReference>
<name>A0ABW4R8C4_9RHOB</name>
<keyword evidence="4" id="KW-0472">Membrane</keyword>
<dbReference type="InterPro" id="IPR043146">
    <property type="entry name" value="Penicillin_amidase_N_B-knob"/>
</dbReference>
<dbReference type="Gene3D" id="2.30.120.10">
    <property type="match status" value="1"/>
</dbReference>
<comment type="similarity">
    <text evidence="1">Belongs to the peptidase S45 family.</text>
</comment>
<sequence>MLLLFRWLLRLTIGLIILTVLGILAVWYFAIRSLPDYNASLQVSGISAPVEIVRTTENVPHIFGASDRDVYFALGLAHAQDRLFQMTLLRRAAEGRLSEIYGARAFAADDLVRRMGLYRAAQAQVAAQTPETQEALAAYADGVNAWLAQVNKGAMGRGAPEFFLYPDDFSLWQPADSLAILNLLAAAATDQAKSEVLRARLSIASPQFSGDLVAGDDEPPMPAYARLFPGLRLPQPETDAAQNPSREWDDMLAGFVAPGMGASANAWAAAPRRTAAGGALLANDIQVPLTAPSLWYLARLELRSGGVIGGTIPGIPAVIVGRNPKLAWGITPAHVDDQDLLIEELDPSNPNRYRTPQGWRPMESRKEIIRIRDAQPVTITLRRTENGPVMPLAPLGLEPVLPPGHVAVLQWTGAQPGDTTLSALHGLMKAQGRDDAMKAAALVVAPAVSLTLADSGGVSELLAGALPARNPAHQTAGRMPAPGWVPENRWQGLRPADSAPRIIDPESGIVEATGDAQPGGAFPDNLGHDWGDSQRIKRLSRLMAGRDVHTRESFIAAQLDTVSPAARALLPLTGADLWFTGEPAATGTPERMRQDALALLAEWDGNMSEHLPEPLIYAAWMAELQYRLIRDELGPVVESLTALRPAFIERVFRNTNGASRWCDVVQSAPVEDCATIARQSLDAALLDLSSRYGDDVASWRWGDAHQAIQLHPALGRVPGLRSIFDIQQSTSGGDFTMAKAGILGRGRDAWRNITGAGYRGVYDLADPDSSVFIISTGQSGHPLSRHYDDLAELWRRGEYIGMSLDPELARAGAVGITRLTPSTQ</sequence>
<dbReference type="CDD" id="cd03747">
    <property type="entry name" value="Ntn_PGA_like"/>
    <property type="match status" value="1"/>
</dbReference>
<keyword evidence="3" id="KW-0865">Zymogen</keyword>
<dbReference type="Gene3D" id="3.60.20.10">
    <property type="entry name" value="Glutamine Phosphoribosylpyrophosphate, subunit 1, domain 1"/>
    <property type="match status" value="1"/>
</dbReference>
<feature type="transmembrane region" description="Helical" evidence="4">
    <location>
        <begin position="7"/>
        <end position="30"/>
    </location>
</feature>
<dbReference type="Gene3D" id="1.10.1400.10">
    <property type="match status" value="1"/>
</dbReference>